<proteinExistence type="predicted"/>
<keyword evidence="2" id="KW-1185">Reference proteome</keyword>
<protein>
    <submittedName>
        <fullName evidence="1">Uncharacterized protein</fullName>
    </submittedName>
</protein>
<accession>A0ACB9KZ75</accession>
<dbReference type="Proteomes" id="UP001057402">
    <property type="component" value="Chromosome 12"/>
</dbReference>
<sequence length="552" mass="61183">MDCAASFASSSSSAAGAFGVIPFSATGAHRWGSGNHLFPSNRPLQAPTASFSTKGLAFKATLKDRSVSVDKVREMPRDNSGVFELSSLTALSPLDGRYWGKVKDLAPFMSEYGLIYFRVLVEIKWLLKLSEIPEVTEVPSFSEEAKSFLQGLIDGFSLDDAVEVKKIEKVTNHDVKAVEYFLKQKCQSHPEIALVLEFFHFACTSEDINNLAHGLMLKQSMNKVMFPVMDNLIRAICTMAKDNAHIPMLSRTHGQPASPTTLGKEMAVFAVRLNREAQEISHVKIMGKFAGAVGNYNAHLSAYPEINWTCLAEEFVQSLGLSFNPYVTQIETHDYMAKLFHSLVQFNNILIDFDRDIWGYISLGYFKQITKAGEIGSSTMPHKVNPIDFENSEGNLGKANGGLSHLSNKLPISRWQRDLTDSTVLRNMGEGLGHSLLAYKSALQGIGKLQVNEARLLEDLNTSWEVLAEPIQTVMRRYGVPNPYEKLKELTRGRTVSQESIRKFIEGLEIPASAKGNLLRLTPHSYIGAAADLARNVDKAVNLLDGFEEPDK</sequence>
<dbReference type="EMBL" id="CM042891">
    <property type="protein sequence ID" value="KAI4302414.1"/>
    <property type="molecule type" value="Genomic_DNA"/>
</dbReference>
<comment type="caution">
    <text evidence="1">The sequence shown here is derived from an EMBL/GenBank/DDBJ whole genome shotgun (WGS) entry which is preliminary data.</text>
</comment>
<reference evidence="2" key="1">
    <citation type="journal article" date="2023" name="Front. Plant Sci.">
        <title>Chromosomal-level genome assembly of Melastoma candidum provides insights into trichome evolution.</title>
        <authorList>
            <person name="Zhong Y."/>
            <person name="Wu W."/>
            <person name="Sun C."/>
            <person name="Zou P."/>
            <person name="Liu Y."/>
            <person name="Dai S."/>
            <person name="Zhou R."/>
        </authorList>
    </citation>
    <scope>NUCLEOTIDE SEQUENCE [LARGE SCALE GENOMIC DNA]</scope>
</reference>
<evidence type="ECO:0000313" key="1">
    <source>
        <dbReference type="EMBL" id="KAI4302414.1"/>
    </source>
</evidence>
<organism evidence="1 2">
    <name type="scientific">Melastoma candidum</name>
    <dbReference type="NCBI Taxonomy" id="119954"/>
    <lineage>
        <taxon>Eukaryota</taxon>
        <taxon>Viridiplantae</taxon>
        <taxon>Streptophyta</taxon>
        <taxon>Embryophyta</taxon>
        <taxon>Tracheophyta</taxon>
        <taxon>Spermatophyta</taxon>
        <taxon>Magnoliopsida</taxon>
        <taxon>eudicotyledons</taxon>
        <taxon>Gunneridae</taxon>
        <taxon>Pentapetalae</taxon>
        <taxon>rosids</taxon>
        <taxon>malvids</taxon>
        <taxon>Myrtales</taxon>
        <taxon>Melastomataceae</taxon>
        <taxon>Melastomatoideae</taxon>
        <taxon>Melastomateae</taxon>
        <taxon>Melastoma</taxon>
    </lineage>
</organism>
<name>A0ACB9KZ75_9MYRT</name>
<evidence type="ECO:0000313" key="2">
    <source>
        <dbReference type="Proteomes" id="UP001057402"/>
    </source>
</evidence>
<gene>
    <name evidence="1" type="ORF">MLD38_038161</name>
</gene>